<dbReference type="PROSITE" id="PS50075">
    <property type="entry name" value="CARRIER"/>
    <property type="match status" value="1"/>
</dbReference>
<keyword evidence="1" id="KW-0596">Phosphopantetheine</keyword>
<dbReference type="EMBL" id="CM001441">
    <property type="protein sequence ID" value="EHQ88982.1"/>
    <property type="molecule type" value="Genomic_DNA"/>
</dbReference>
<dbReference type="Gene3D" id="1.10.1200.10">
    <property type="entry name" value="ACP-like"/>
    <property type="match status" value="1"/>
</dbReference>
<dbReference type="SUPFAM" id="SSF51735">
    <property type="entry name" value="NAD(P)-binding Rossmann-fold domains"/>
    <property type="match status" value="1"/>
</dbReference>
<feature type="domain" description="Carrier" evidence="3">
    <location>
        <begin position="17"/>
        <end position="91"/>
    </location>
</feature>
<dbReference type="SUPFAM" id="SSF47336">
    <property type="entry name" value="ACP-like"/>
    <property type="match status" value="1"/>
</dbReference>
<dbReference type="Gene3D" id="3.40.50.720">
    <property type="entry name" value="NAD(P)-binding Rossmann-like Domain"/>
    <property type="match status" value="1"/>
</dbReference>
<organism evidence="4 5">
    <name type="scientific">Desulfosporosinus youngiae DSM 17734</name>
    <dbReference type="NCBI Taxonomy" id="768710"/>
    <lineage>
        <taxon>Bacteria</taxon>
        <taxon>Bacillati</taxon>
        <taxon>Bacillota</taxon>
        <taxon>Clostridia</taxon>
        <taxon>Eubacteriales</taxon>
        <taxon>Desulfitobacteriaceae</taxon>
        <taxon>Desulfosporosinus</taxon>
    </lineage>
</organism>
<protein>
    <submittedName>
        <fullName evidence="4">Phosphopantetheine-containing protein</fullName>
    </submittedName>
</protein>
<dbReference type="OrthoDB" id="9778383at2"/>
<dbReference type="STRING" id="768710.DesyoDRAFT_1859"/>
<dbReference type="InterPro" id="IPR036736">
    <property type="entry name" value="ACP-like_sf"/>
</dbReference>
<dbReference type="PANTHER" id="PTHR44845">
    <property type="entry name" value="CARRIER DOMAIN-CONTAINING PROTEIN"/>
    <property type="match status" value="1"/>
</dbReference>
<dbReference type="InterPro" id="IPR006162">
    <property type="entry name" value="Ppantetheine_attach_site"/>
</dbReference>
<evidence type="ECO:0000313" key="5">
    <source>
        <dbReference type="Proteomes" id="UP000005104"/>
    </source>
</evidence>
<dbReference type="eggNOG" id="COG3320">
    <property type="taxonomic scope" value="Bacteria"/>
</dbReference>
<accession>H5XU24</accession>
<dbReference type="Pfam" id="PF00550">
    <property type="entry name" value="PP-binding"/>
    <property type="match status" value="1"/>
</dbReference>
<dbReference type="HOGENOM" id="CLU_520468_0_0_9"/>
<proteinExistence type="predicted"/>
<gene>
    <name evidence="4" type="ORF">DesyoDRAFT_1859</name>
</gene>
<dbReference type="PROSITE" id="PS00012">
    <property type="entry name" value="PHOSPHOPANTETHEINE"/>
    <property type="match status" value="1"/>
</dbReference>
<evidence type="ECO:0000259" key="3">
    <source>
        <dbReference type="PROSITE" id="PS50075"/>
    </source>
</evidence>
<dbReference type="InterPro" id="IPR036291">
    <property type="entry name" value="NAD(P)-bd_dom_sf"/>
</dbReference>
<dbReference type="Proteomes" id="UP000005104">
    <property type="component" value="Chromosome"/>
</dbReference>
<evidence type="ECO:0000256" key="1">
    <source>
        <dbReference type="ARBA" id="ARBA00022450"/>
    </source>
</evidence>
<dbReference type="AlphaFoldDB" id="H5XU24"/>
<dbReference type="eggNOG" id="COG1020">
    <property type="taxonomic scope" value="Bacteria"/>
</dbReference>
<evidence type="ECO:0000313" key="4">
    <source>
        <dbReference type="EMBL" id="EHQ88982.1"/>
    </source>
</evidence>
<name>H5XU24_9FIRM</name>
<dbReference type="InterPro" id="IPR009081">
    <property type="entry name" value="PP-bd_ACP"/>
</dbReference>
<dbReference type="PANTHER" id="PTHR44845:SF6">
    <property type="entry name" value="BETA-ALANINE-ACTIVATING ENZYME"/>
    <property type="match status" value="1"/>
</dbReference>
<sequence length="523" mass="59232">MPAAGNHIAGIGVRGMEKLTPEEEIILGVWQGCLGRPGITLDENFFEIGGDSIRALAIIEGIREKGLTVPLAKIFSCQTVRELAAIAERVDDEKAEDLQKLKDLLTLFDKGEYQGTFPPAYEEYLNKSKAGSVRVRPEYDHILITGGAGFLACHIAEQILLNSRSRVTLLVRASTAEQARERVETCFNWYFPNKQYLSRYGSRIGAVKGDITRDDLGLEPKEYETLARELDCIVHAAATIKHYGNWDDFYQINVKGTENVIDFAFAGRKKSLHYISTIATGFTVEQSREARPFTECDLSVGQTSPNVYIRSKIQGEEKVIAARNVGLDAKIYRMGFLVQGYESGIFQYGIDRRNVYQASVELQLISTLLKIRKIPALDNGLLDFSYVDISAKAVYLLMHVQEEAFIYHIFNQHKLSLVQFTDLANKFKPQILELLPLEAYQAYVNCHYEELKDELKRILLLTLADDEIDQGLSLRLKCDLTLNFLADRGFRWPQTELRNIGHLIRFLTSRSSSGTPKRIRAWE</sequence>
<keyword evidence="5" id="KW-1185">Reference proteome</keyword>
<evidence type="ECO:0000256" key="2">
    <source>
        <dbReference type="ARBA" id="ARBA00022553"/>
    </source>
</evidence>
<reference evidence="4 5" key="1">
    <citation type="submission" date="2011-11" db="EMBL/GenBank/DDBJ databases">
        <title>The Noncontiguous Finished genome of Desulfosporosinus youngiae DSM 17734.</title>
        <authorList>
            <consortium name="US DOE Joint Genome Institute (JGI-PGF)"/>
            <person name="Lucas S."/>
            <person name="Han J."/>
            <person name="Lapidus A."/>
            <person name="Cheng J.-F."/>
            <person name="Goodwin L."/>
            <person name="Pitluck S."/>
            <person name="Peters L."/>
            <person name="Ovchinnikova G."/>
            <person name="Lu M."/>
            <person name="Land M.L."/>
            <person name="Hauser L."/>
            <person name="Pester M."/>
            <person name="Spring S."/>
            <person name="Ollivier B."/>
            <person name="Rattei T."/>
            <person name="Klenk H.-P."/>
            <person name="Wagner M."/>
            <person name="Loy A."/>
            <person name="Woyke T.J."/>
        </authorList>
    </citation>
    <scope>NUCLEOTIDE SEQUENCE [LARGE SCALE GENOMIC DNA]</scope>
    <source>
        <strain evidence="4 5">DSM 17734</strain>
    </source>
</reference>
<dbReference type="Pfam" id="PF07993">
    <property type="entry name" value="NAD_binding_4"/>
    <property type="match status" value="1"/>
</dbReference>
<dbReference type="InterPro" id="IPR013120">
    <property type="entry name" value="FAR_NAD-bd"/>
</dbReference>
<keyword evidence="2" id="KW-0597">Phosphoprotein</keyword>